<gene>
    <name evidence="2" type="ORF">FTV88_0286</name>
</gene>
<proteinExistence type="predicted"/>
<feature type="transmembrane region" description="Helical" evidence="1">
    <location>
        <begin position="77"/>
        <end position="101"/>
    </location>
</feature>
<dbReference type="EMBL" id="CP045875">
    <property type="protein sequence ID" value="QGG46465.1"/>
    <property type="molecule type" value="Genomic_DNA"/>
</dbReference>
<keyword evidence="3" id="KW-1185">Reference proteome</keyword>
<organism evidence="2 3">
    <name type="scientific">Heliorestis convoluta</name>
    <dbReference type="NCBI Taxonomy" id="356322"/>
    <lineage>
        <taxon>Bacteria</taxon>
        <taxon>Bacillati</taxon>
        <taxon>Bacillota</taxon>
        <taxon>Clostridia</taxon>
        <taxon>Eubacteriales</taxon>
        <taxon>Heliobacteriaceae</taxon>
        <taxon>Heliorestis</taxon>
    </lineage>
</organism>
<reference evidence="3" key="1">
    <citation type="submission" date="2019-11" db="EMBL/GenBank/DDBJ databases">
        <title>Genome sequence of Heliorestis convoluta strain HH, an alkaliphilic and minimalistic phototrophic bacterium from a soda lake in Egypt.</title>
        <authorList>
            <person name="Dewey E.D."/>
            <person name="Stokes L.M."/>
            <person name="Burchell B.M."/>
            <person name="Shaffer K.N."/>
            <person name="Huntington A.M."/>
            <person name="Baker J.M."/>
            <person name="Nadendla S."/>
            <person name="Giglio M.G."/>
            <person name="Touchman J.W."/>
            <person name="Blankenship R.E."/>
            <person name="Madigan M.T."/>
            <person name="Sattley W.M."/>
        </authorList>
    </citation>
    <scope>NUCLEOTIDE SEQUENCE [LARGE SCALE GENOMIC DNA]</scope>
    <source>
        <strain evidence="3">HH</strain>
    </source>
</reference>
<keyword evidence="1" id="KW-1133">Transmembrane helix</keyword>
<dbReference type="KEGG" id="hcv:FTV88_0286"/>
<accession>A0A5Q2N1Q0</accession>
<evidence type="ECO:0000313" key="3">
    <source>
        <dbReference type="Proteomes" id="UP000366051"/>
    </source>
</evidence>
<keyword evidence="1" id="KW-0812">Transmembrane</keyword>
<evidence type="ECO:0000256" key="1">
    <source>
        <dbReference type="SAM" id="Phobius"/>
    </source>
</evidence>
<dbReference type="Proteomes" id="UP000366051">
    <property type="component" value="Chromosome"/>
</dbReference>
<feature type="transmembrane region" description="Helical" evidence="1">
    <location>
        <begin position="35"/>
        <end position="57"/>
    </location>
</feature>
<protein>
    <submittedName>
        <fullName evidence="2">Uncharacterized protein</fullName>
    </submittedName>
</protein>
<feature type="transmembrane region" description="Helical" evidence="1">
    <location>
        <begin position="164"/>
        <end position="181"/>
    </location>
</feature>
<dbReference type="AlphaFoldDB" id="A0A5Q2N1Q0"/>
<keyword evidence="1" id="KW-0472">Membrane</keyword>
<name>A0A5Q2N1Q0_9FIRM</name>
<evidence type="ECO:0000313" key="2">
    <source>
        <dbReference type="EMBL" id="QGG46465.1"/>
    </source>
</evidence>
<sequence>MPPFYFLRKGEFSSRCRNNYKTKQTAKVEKSEVELLLSSFFLLFGFVALVVIIALIIAGAKTKAEIQGGDELIKKVYIYVVLFATLMMTIGGSVGSFMAIADLIAPQPYHQSYEDFVRWGVEKRPVSDEMVEEKTVTEEELRERYEAMVIHEQERQAARAKNSLIKSLGWIIIPLPIFLIFQRRLAQEKS</sequence>